<accession>A0ABQ1FTC7</accession>
<evidence type="ECO:0000313" key="1">
    <source>
        <dbReference type="EMBL" id="GGA28672.1"/>
    </source>
</evidence>
<dbReference type="EMBL" id="BMJA01000001">
    <property type="protein sequence ID" value="GGA28672.1"/>
    <property type="molecule type" value="Genomic_DNA"/>
</dbReference>
<organism evidence="1 2">
    <name type="scientific">Dyella nitratireducens</name>
    <dbReference type="NCBI Taxonomy" id="1849580"/>
    <lineage>
        <taxon>Bacteria</taxon>
        <taxon>Pseudomonadati</taxon>
        <taxon>Pseudomonadota</taxon>
        <taxon>Gammaproteobacteria</taxon>
        <taxon>Lysobacterales</taxon>
        <taxon>Rhodanobacteraceae</taxon>
        <taxon>Dyella</taxon>
    </lineage>
</organism>
<name>A0ABQ1FTC7_9GAMM</name>
<dbReference type="Proteomes" id="UP000620046">
    <property type="component" value="Unassembled WGS sequence"/>
</dbReference>
<proteinExistence type="predicted"/>
<sequence>MSAELFKPPRHPAMMRTGATVMQAEAVTAIAALRGSVRWDSPRNCMARPVYDHAIPIDVGALLYQLG</sequence>
<protein>
    <submittedName>
        <fullName evidence="1">Uncharacterized protein</fullName>
    </submittedName>
</protein>
<gene>
    <name evidence="1" type="ORF">GCM10010981_16850</name>
</gene>
<evidence type="ECO:0000313" key="2">
    <source>
        <dbReference type="Proteomes" id="UP000620046"/>
    </source>
</evidence>
<reference evidence="2" key="1">
    <citation type="journal article" date="2019" name="Int. J. Syst. Evol. Microbiol.">
        <title>The Global Catalogue of Microorganisms (GCM) 10K type strain sequencing project: providing services to taxonomists for standard genome sequencing and annotation.</title>
        <authorList>
            <consortium name="The Broad Institute Genomics Platform"/>
            <consortium name="The Broad Institute Genome Sequencing Center for Infectious Disease"/>
            <person name="Wu L."/>
            <person name="Ma J."/>
        </authorList>
    </citation>
    <scope>NUCLEOTIDE SEQUENCE [LARGE SCALE GENOMIC DNA]</scope>
    <source>
        <strain evidence="2">CGMCC 1.15439</strain>
    </source>
</reference>
<keyword evidence="2" id="KW-1185">Reference proteome</keyword>
<comment type="caution">
    <text evidence="1">The sequence shown here is derived from an EMBL/GenBank/DDBJ whole genome shotgun (WGS) entry which is preliminary data.</text>
</comment>